<evidence type="ECO:0000313" key="3">
    <source>
        <dbReference type="Proteomes" id="UP001589568"/>
    </source>
</evidence>
<proteinExistence type="predicted"/>
<name>A0ABV5NTT7_9ACTN</name>
<dbReference type="InterPro" id="IPR013108">
    <property type="entry name" value="Amidohydro_3"/>
</dbReference>
<dbReference type="PANTHER" id="PTHR32027:SF9">
    <property type="entry name" value="BLL3847 PROTEIN"/>
    <property type="match status" value="1"/>
</dbReference>
<evidence type="ECO:0000259" key="1">
    <source>
        <dbReference type="Pfam" id="PF07969"/>
    </source>
</evidence>
<dbReference type="Gene3D" id="3.20.20.140">
    <property type="entry name" value="Metal-dependent hydrolases"/>
    <property type="match status" value="1"/>
</dbReference>
<reference evidence="2 3" key="1">
    <citation type="submission" date="2024-09" db="EMBL/GenBank/DDBJ databases">
        <authorList>
            <person name="Sun Q."/>
            <person name="Mori K."/>
        </authorList>
    </citation>
    <scope>NUCLEOTIDE SEQUENCE [LARGE SCALE GENOMIC DNA]</scope>
    <source>
        <strain evidence="2 3">JCM 3324</strain>
    </source>
</reference>
<dbReference type="InterPro" id="IPR032466">
    <property type="entry name" value="Metal_Hydrolase"/>
</dbReference>
<protein>
    <submittedName>
        <fullName evidence="2">Amidohydrolase</fullName>
    </submittedName>
</protein>
<dbReference type="NCBIfam" id="NF004636">
    <property type="entry name" value="PRK05985.1"/>
    <property type="match status" value="1"/>
</dbReference>
<comment type="caution">
    <text evidence="2">The sequence shown here is derived from an EMBL/GenBank/DDBJ whole genome shotgun (WGS) entry which is preliminary data.</text>
</comment>
<feature type="domain" description="Amidohydrolase 3" evidence="1">
    <location>
        <begin position="105"/>
        <end position="390"/>
    </location>
</feature>
<organism evidence="2 3">
    <name type="scientific">Nonomuraea salmonea</name>
    <dbReference type="NCBI Taxonomy" id="46181"/>
    <lineage>
        <taxon>Bacteria</taxon>
        <taxon>Bacillati</taxon>
        <taxon>Actinomycetota</taxon>
        <taxon>Actinomycetes</taxon>
        <taxon>Streptosporangiales</taxon>
        <taxon>Streptosporangiaceae</taxon>
        <taxon>Nonomuraea</taxon>
    </lineage>
</organism>
<gene>
    <name evidence="2" type="ORF">ACFFR3_29380</name>
</gene>
<dbReference type="CDD" id="cd01293">
    <property type="entry name" value="Bact_CD"/>
    <property type="match status" value="1"/>
</dbReference>
<dbReference type="Pfam" id="PF07969">
    <property type="entry name" value="Amidohydro_3"/>
    <property type="match status" value="1"/>
</dbReference>
<dbReference type="Gene3D" id="2.30.40.10">
    <property type="entry name" value="Urease, subunit C, domain 1"/>
    <property type="match status" value="1"/>
</dbReference>
<sequence>MTLVLLRGGLVWRPRQPALEPADLLVRDGRIAQVAPRVDAPPQARVVDVTGQVVLPGLVEAHCHLDKTLYGGPWVPHSADDTLAGRIGNDLGRRAELGVPSVPRVRALLERMIAFGTAHVRTHTDIDPQVGLRGVEAVREAAAGLPIGVRQVAFPQHGVLTNPGTAELLEEALQNGVEAVGGIDPAGIDRDPVRHLDVVFGLAERYGAHLDIHLHDGGTLGGWELELIIERTRVLGLGGRVAVSHAYALGQLDDAAQGRLIDGLADAGVALVTAAVYSFPVPPVKRLRAAGVTLACGHDGIRDLWGPYGSGDMLERAMHLAYRSTFRRDDDIELALEAATTGGARLLGLGSYGLAPGDRADLVVVPCGSAAEAVVVHPARTLVMKDGVVLHN</sequence>
<dbReference type="RefSeq" id="WP_364370248.1">
    <property type="nucleotide sequence ID" value="NZ_JBHMCF010000034.1"/>
</dbReference>
<dbReference type="EMBL" id="JBHMCF010000034">
    <property type="protein sequence ID" value="MFB9473627.1"/>
    <property type="molecule type" value="Genomic_DNA"/>
</dbReference>
<dbReference type="InterPro" id="IPR052349">
    <property type="entry name" value="Metallo-hydrolase_Enzymes"/>
</dbReference>
<dbReference type="SUPFAM" id="SSF51338">
    <property type="entry name" value="Composite domain of metallo-dependent hydrolases"/>
    <property type="match status" value="1"/>
</dbReference>
<keyword evidence="3" id="KW-1185">Reference proteome</keyword>
<accession>A0ABV5NTT7</accession>
<evidence type="ECO:0000313" key="2">
    <source>
        <dbReference type="EMBL" id="MFB9473627.1"/>
    </source>
</evidence>
<dbReference type="InterPro" id="IPR011059">
    <property type="entry name" value="Metal-dep_hydrolase_composite"/>
</dbReference>
<dbReference type="PANTHER" id="PTHR32027">
    <property type="entry name" value="CYTOSINE DEAMINASE"/>
    <property type="match status" value="1"/>
</dbReference>
<dbReference type="SUPFAM" id="SSF51556">
    <property type="entry name" value="Metallo-dependent hydrolases"/>
    <property type="match status" value="1"/>
</dbReference>
<dbReference type="Proteomes" id="UP001589568">
    <property type="component" value="Unassembled WGS sequence"/>
</dbReference>